<dbReference type="Proteomes" id="UP000324222">
    <property type="component" value="Unassembled WGS sequence"/>
</dbReference>
<gene>
    <name evidence="1" type="ORF">E2C01_025729</name>
</gene>
<name>A0A5B7EGQ4_PORTR</name>
<keyword evidence="2" id="KW-1185">Reference proteome</keyword>
<reference evidence="1 2" key="1">
    <citation type="submission" date="2019-05" db="EMBL/GenBank/DDBJ databases">
        <title>Another draft genome of Portunus trituberculatus and its Hox gene families provides insights of decapod evolution.</title>
        <authorList>
            <person name="Jeong J.-H."/>
            <person name="Song I."/>
            <person name="Kim S."/>
            <person name="Choi T."/>
            <person name="Kim D."/>
            <person name="Ryu S."/>
            <person name="Kim W."/>
        </authorList>
    </citation>
    <scope>NUCLEOTIDE SEQUENCE [LARGE SCALE GENOMIC DNA]</scope>
    <source>
        <tissue evidence="1">Muscle</tissue>
    </source>
</reference>
<evidence type="ECO:0000313" key="1">
    <source>
        <dbReference type="EMBL" id="MPC32419.1"/>
    </source>
</evidence>
<comment type="caution">
    <text evidence="1">The sequence shown here is derived from an EMBL/GenBank/DDBJ whole genome shotgun (WGS) entry which is preliminary data.</text>
</comment>
<accession>A0A5B7EGQ4</accession>
<proteinExistence type="predicted"/>
<dbReference type="EMBL" id="VSRR010002623">
    <property type="protein sequence ID" value="MPC32419.1"/>
    <property type="molecule type" value="Genomic_DNA"/>
</dbReference>
<protein>
    <submittedName>
        <fullName evidence="1">Uncharacterized protein</fullName>
    </submittedName>
</protein>
<dbReference type="AlphaFoldDB" id="A0A5B7EGQ4"/>
<evidence type="ECO:0000313" key="2">
    <source>
        <dbReference type="Proteomes" id="UP000324222"/>
    </source>
</evidence>
<sequence>MEGARVRATAKICHRTVMPPGSDQTAVTGAHLSQSLAAGTIRAHIYTAEDSVWRLSDTGGRSREASASPRQSWWYSKANWRALG</sequence>
<organism evidence="1 2">
    <name type="scientific">Portunus trituberculatus</name>
    <name type="common">Swimming crab</name>
    <name type="synonym">Neptunus trituberculatus</name>
    <dbReference type="NCBI Taxonomy" id="210409"/>
    <lineage>
        <taxon>Eukaryota</taxon>
        <taxon>Metazoa</taxon>
        <taxon>Ecdysozoa</taxon>
        <taxon>Arthropoda</taxon>
        <taxon>Crustacea</taxon>
        <taxon>Multicrustacea</taxon>
        <taxon>Malacostraca</taxon>
        <taxon>Eumalacostraca</taxon>
        <taxon>Eucarida</taxon>
        <taxon>Decapoda</taxon>
        <taxon>Pleocyemata</taxon>
        <taxon>Brachyura</taxon>
        <taxon>Eubrachyura</taxon>
        <taxon>Portunoidea</taxon>
        <taxon>Portunidae</taxon>
        <taxon>Portuninae</taxon>
        <taxon>Portunus</taxon>
    </lineage>
</organism>